<reference evidence="5 6" key="1">
    <citation type="submission" date="2016-07" db="EMBL/GenBank/DDBJ databases">
        <title>Pervasive Adenine N6-methylation of Active Genes in Fungi.</title>
        <authorList>
            <consortium name="DOE Joint Genome Institute"/>
            <person name="Mondo S.J."/>
            <person name="Dannebaum R.O."/>
            <person name="Kuo R.C."/>
            <person name="Labutti K."/>
            <person name="Haridas S."/>
            <person name="Kuo A."/>
            <person name="Salamov A."/>
            <person name="Ahrendt S.R."/>
            <person name="Lipzen A."/>
            <person name="Sullivan W."/>
            <person name="Andreopoulos W.B."/>
            <person name="Clum A."/>
            <person name="Lindquist E."/>
            <person name="Daum C."/>
            <person name="Ramamoorthy G.K."/>
            <person name="Gryganskyi A."/>
            <person name="Culley D."/>
            <person name="Magnuson J.K."/>
            <person name="James T.Y."/>
            <person name="O'Malley M.A."/>
            <person name="Stajich J.E."/>
            <person name="Spatafora J.W."/>
            <person name="Visel A."/>
            <person name="Grigoriev I.V."/>
        </authorList>
    </citation>
    <scope>NUCLEOTIDE SEQUENCE [LARGE SCALE GENOMIC DNA]</scope>
    <source>
        <strain evidence="5 6">CBS 115471</strain>
    </source>
</reference>
<dbReference type="InterPro" id="IPR019363">
    <property type="entry name" value="LDAH"/>
</dbReference>
<dbReference type="GO" id="GO:0016298">
    <property type="term" value="F:lipase activity"/>
    <property type="evidence" value="ECO:0007669"/>
    <property type="project" value="InterPro"/>
</dbReference>
<evidence type="ECO:0000256" key="3">
    <source>
        <dbReference type="ARBA" id="ARBA00022677"/>
    </source>
</evidence>
<gene>
    <name evidence="5" type="ORF">BCR34DRAFT_446546</name>
</gene>
<evidence type="ECO:0000313" key="5">
    <source>
        <dbReference type="EMBL" id="ORY17625.1"/>
    </source>
</evidence>
<comment type="subcellular location">
    <subcellularLocation>
        <location evidence="1">Lipid droplet</location>
    </subcellularLocation>
</comment>
<dbReference type="GO" id="GO:0005811">
    <property type="term" value="C:lipid droplet"/>
    <property type="evidence" value="ECO:0007669"/>
    <property type="project" value="UniProtKB-SubCell"/>
</dbReference>
<evidence type="ECO:0008006" key="7">
    <source>
        <dbReference type="Google" id="ProtNLM"/>
    </source>
</evidence>
<dbReference type="GO" id="GO:0019915">
    <property type="term" value="P:lipid storage"/>
    <property type="evidence" value="ECO:0007669"/>
    <property type="project" value="InterPro"/>
</dbReference>
<dbReference type="Gene3D" id="3.40.50.1820">
    <property type="entry name" value="alpha/beta hydrolase"/>
    <property type="match status" value="1"/>
</dbReference>
<accession>A0A1Y2A6F1</accession>
<dbReference type="SUPFAM" id="SSF53474">
    <property type="entry name" value="alpha/beta-Hydrolases"/>
    <property type="match status" value="1"/>
</dbReference>
<proteinExistence type="inferred from homology"/>
<evidence type="ECO:0000256" key="4">
    <source>
        <dbReference type="ARBA" id="ARBA00022801"/>
    </source>
</evidence>
<sequence length="350" mass="39513">PISSIIHLHDPNSPTKPETHTYLIYFITGNPGLIEYYRTFLTHLYGLLYPCHNIQVFGRNLSGFETNSSPSIKPSENFTSHTLHLGEKEGAPPYGLEEQIRHCQLALEDLVAGLRTPAEDVRVILIGHSVGSYILLELIRRLRLQTATSQDNPSTEIRVAGGICLFPTVAHIAQSSSGKKSTWILNHAPFALTASVLVKVLMLFVPGMLLEFFIRSLMSFPGDAARVTGAFVKSSWGVRQALHMARDEMLTITSDKWDAEIWGAAHPTEHPHPRPVLRFLFAKEDHWVADETRDDLMRARGKVDDDEHWKPVMEVDEEEGWPHGFCIKHSIPVAERVKDYIEDVIRKDIE</sequence>
<dbReference type="Pfam" id="PF10230">
    <property type="entry name" value="LIDHydrolase"/>
    <property type="match status" value="1"/>
</dbReference>
<keyword evidence="4" id="KW-0378">Hydrolase</keyword>
<comment type="caution">
    <text evidence="5">The sequence shown here is derived from an EMBL/GenBank/DDBJ whole genome shotgun (WGS) entry which is preliminary data.</text>
</comment>
<evidence type="ECO:0000256" key="1">
    <source>
        <dbReference type="ARBA" id="ARBA00004502"/>
    </source>
</evidence>
<dbReference type="EMBL" id="MCFA01000011">
    <property type="protein sequence ID" value="ORY17625.1"/>
    <property type="molecule type" value="Genomic_DNA"/>
</dbReference>
<feature type="non-terminal residue" evidence="5">
    <location>
        <position position="350"/>
    </location>
</feature>
<evidence type="ECO:0000313" key="6">
    <source>
        <dbReference type="Proteomes" id="UP000193144"/>
    </source>
</evidence>
<comment type="similarity">
    <text evidence="2">Belongs to the AB hydrolase superfamily. LDAH family.</text>
</comment>
<keyword evidence="3" id="KW-0551">Lipid droplet</keyword>
<dbReference type="InterPro" id="IPR029058">
    <property type="entry name" value="AB_hydrolase_fold"/>
</dbReference>
<dbReference type="STRING" id="1231657.A0A1Y2A6F1"/>
<keyword evidence="6" id="KW-1185">Reference proteome</keyword>
<feature type="non-terminal residue" evidence="5">
    <location>
        <position position="1"/>
    </location>
</feature>
<dbReference type="PANTHER" id="PTHR13390">
    <property type="entry name" value="LIPASE"/>
    <property type="match status" value="1"/>
</dbReference>
<dbReference type="AlphaFoldDB" id="A0A1Y2A6F1"/>
<dbReference type="Proteomes" id="UP000193144">
    <property type="component" value="Unassembled WGS sequence"/>
</dbReference>
<protein>
    <recommendedName>
        <fullName evidence="7">Lipid droplet-associated hydrolase</fullName>
    </recommendedName>
</protein>
<organism evidence="5 6">
    <name type="scientific">Clohesyomyces aquaticus</name>
    <dbReference type="NCBI Taxonomy" id="1231657"/>
    <lineage>
        <taxon>Eukaryota</taxon>
        <taxon>Fungi</taxon>
        <taxon>Dikarya</taxon>
        <taxon>Ascomycota</taxon>
        <taxon>Pezizomycotina</taxon>
        <taxon>Dothideomycetes</taxon>
        <taxon>Pleosporomycetidae</taxon>
        <taxon>Pleosporales</taxon>
        <taxon>Lindgomycetaceae</taxon>
        <taxon>Clohesyomyces</taxon>
    </lineage>
</organism>
<dbReference type="PANTHER" id="PTHR13390:SF0">
    <property type="entry name" value="LIPID DROPLET-ASSOCIATED HYDROLASE"/>
    <property type="match status" value="1"/>
</dbReference>
<evidence type="ECO:0000256" key="2">
    <source>
        <dbReference type="ARBA" id="ARBA00008300"/>
    </source>
</evidence>
<dbReference type="OrthoDB" id="448051at2759"/>
<name>A0A1Y2A6F1_9PLEO</name>